<keyword evidence="3 8" id="KW-0732">Signal</keyword>
<name>A0AAY4CG57_9TELE</name>
<dbReference type="InterPro" id="IPR011625">
    <property type="entry name" value="A2M_N_BRD"/>
</dbReference>
<dbReference type="RefSeq" id="XP_028809378.1">
    <property type="nucleotide sequence ID" value="XM_028953545.1"/>
</dbReference>
<feature type="chain" id="PRO_5044295656" description="CD109 antigen" evidence="8">
    <location>
        <begin position="20"/>
        <end position="1449"/>
    </location>
</feature>
<dbReference type="InterPro" id="IPR014756">
    <property type="entry name" value="Ig_E-set"/>
</dbReference>
<dbReference type="InterPro" id="IPR011626">
    <property type="entry name" value="Alpha-macroglobulin_TED"/>
</dbReference>
<evidence type="ECO:0000256" key="6">
    <source>
        <dbReference type="ARBA" id="ARBA00023157"/>
    </source>
</evidence>
<gene>
    <name evidence="12" type="primary">CD109</name>
</gene>
<dbReference type="GO" id="GO:0004867">
    <property type="term" value="F:serine-type endopeptidase inhibitor activity"/>
    <property type="evidence" value="ECO:0007669"/>
    <property type="project" value="UniProtKB-KW"/>
</dbReference>
<organism evidence="12 13">
    <name type="scientific">Denticeps clupeoides</name>
    <name type="common">denticle herring</name>
    <dbReference type="NCBI Taxonomy" id="299321"/>
    <lineage>
        <taxon>Eukaryota</taxon>
        <taxon>Metazoa</taxon>
        <taxon>Chordata</taxon>
        <taxon>Craniata</taxon>
        <taxon>Vertebrata</taxon>
        <taxon>Euteleostomi</taxon>
        <taxon>Actinopterygii</taxon>
        <taxon>Neopterygii</taxon>
        <taxon>Teleostei</taxon>
        <taxon>Clupei</taxon>
        <taxon>Clupeiformes</taxon>
        <taxon>Denticipitoidei</taxon>
        <taxon>Denticipitidae</taxon>
        <taxon>Denticeps</taxon>
    </lineage>
</organism>
<dbReference type="Proteomes" id="UP000694580">
    <property type="component" value="Chromosome 14"/>
</dbReference>
<dbReference type="SMART" id="SM01419">
    <property type="entry name" value="Thiol-ester_cl"/>
    <property type="match status" value="1"/>
</dbReference>
<reference evidence="12 13" key="1">
    <citation type="submission" date="2020-06" db="EMBL/GenBank/DDBJ databases">
        <authorList>
            <consortium name="Wellcome Sanger Institute Data Sharing"/>
        </authorList>
    </citation>
    <scope>NUCLEOTIDE SEQUENCE [LARGE SCALE GENOMIC DNA]</scope>
</reference>
<evidence type="ECO:0000256" key="1">
    <source>
        <dbReference type="ARBA" id="ARBA00010952"/>
    </source>
</evidence>
<dbReference type="GeneTree" id="ENSGT00940000155926"/>
<dbReference type="Gene3D" id="2.60.120.1540">
    <property type="match status" value="1"/>
</dbReference>
<dbReference type="PANTHER" id="PTHR11412:SF136">
    <property type="entry name" value="CD109 ANTIGEN"/>
    <property type="match status" value="1"/>
</dbReference>
<keyword evidence="4" id="KW-0722">Serine protease inhibitor</keyword>
<dbReference type="Pfam" id="PF07703">
    <property type="entry name" value="A2M_BRD"/>
    <property type="match status" value="1"/>
</dbReference>
<dbReference type="SUPFAM" id="SSF81296">
    <property type="entry name" value="E set domains"/>
    <property type="match status" value="1"/>
</dbReference>
<evidence type="ECO:0000313" key="12">
    <source>
        <dbReference type="Ensembl" id="ENSDCDP00010031591.1"/>
    </source>
</evidence>
<dbReference type="Gene3D" id="2.60.40.690">
    <property type="entry name" value="Alpha-macroglobulin, receptor-binding domain"/>
    <property type="match status" value="1"/>
</dbReference>
<dbReference type="PANTHER" id="PTHR11412">
    <property type="entry name" value="MACROGLOBULIN / COMPLEMENT"/>
    <property type="match status" value="1"/>
</dbReference>
<keyword evidence="2" id="KW-0646">Protease inhibitor</keyword>
<dbReference type="InterPro" id="IPR041813">
    <property type="entry name" value="A2M_TED"/>
</dbReference>
<evidence type="ECO:0000259" key="9">
    <source>
        <dbReference type="SMART" id="SM01359"/>
    </source>
</evidence>
<dbReference type="InterPro" id="IPR050473">
    <property type="entry name" value="A2M/Complement_sys"/>
</dbReference>
<dbReference type="Gene3D" id="6.20.50.160">
    <property type="match status" value="1"/>
</dbReference>
<reference evidence="12" key="2">
    <citation type="submission" date="2025-08" db="UniProtKB">
        <authorList>
            <consortium name="Ensembl"/>
        </authorList>
    </citation>
    <scope>IDENTIFICATION</scope>
</reference>
<reference evidence="12" key="3">
    <citation type="submission" date="2025-09" db="UniProtKB">
        <authorList>
            <consortium name="Ensembl"/>
        </authorList>
    </citation>
    <scope>IDENTIFICATION</scope>
</reference>
<feature type="domain" description="Alpha-macroglobulin receptor-binding" evidence="11">
    <location>
        <begin position="1311"/>
        <end position="1395"/>
    </location>
</feature>
<evidence type="ECO:0000313" key="13">
    <source>
        <dbReference type="Proteomes" id="UP000694580"/>
    </source>
</evidence>
<dbReference type="CDD" id="cd02897">
    <property type="entry name" value="A2M_2"/>
    <property type="match status" value="1"/>
</dbReference>
<protein>
    <recommendedName>
        <fullName evidence="14">CD109 antigen</fullName>
    </recommendedName>
</protein>
<evidence type="ECO:0000256" key="3">
    <source>
        <dbReference type="ARBA" id="ARBA00022729"/>
    </source>
</evidence>
<sequence>MEVLQVFGVFGLFVIFSAAQNSSRTSPTYLISAPNVFRHGVPTTLSVTIFTISPVTVVSKIMHDNISVSKIKSMVPGGSTQLQVLPPVPETNKSYWLPYELVITGYVGSTVLFTNSTLLQYTSKSLSTFIQTDKSNYKPGQTVKVRVISIHPDGTPFESPVDMVIKDPKGNRIRQWLDLDCVLGVVSKEFQLSKNPSLGAWTIMTVVKDVMKEKQFNVDNYVLPRFEIKIDVPEFLLYKETLRGSVHAQYTFGKPVQGMMNITYYHMFNGLKDRYNEEREIDGSADFRFDIPNHIAPSKRSLDFKYQFGYLGKESVDITVSVTELYTGLKYSSNATVTLVRSKYCLSFQEYPRIIRPSLNFSAQVKISTYDMTPLSVKDQGKMLRLTVIQQKLSPWTWKKDDLLMVPRGDNGSEMVTFSPSYVMELPVPADGVVSFNVQLSDHIATLNVEAEFEDTHKGLQLYNSYSSPSKSYIQLHRHGKPKVGVPLQFSIQSSFLLQEFHYLVIGRGIVILAGVSQSTSFTLIPTESWAPEACVLVYCVQNNGEIINDVLHIPVQQALRNKVSLNWSQDRVKPGEHVDLTVSVSEPGTLGILVVDRGTKMSVKDNDITNEMVLEELAEYNMGGSRVVPDAMTMGDPYSIFTGSHLVVLTDASLNPRENYMPEFPGEIDMFTESVLTSLNEETRVRKSFPETWLWLDTSLGNVTSSFNVMVPDAITSWVATAFVMSETLGLGIVSAPAELTVFQDFFISLNLPPYIVRGEVLILEVNIFNYLDVDLEVMVIVAESDTFEFVFTDIAGIPMASTRTVSVWSQNSTSVLFPIRPITPGELPISINAISTFKSDSLFQTILVKPEGIEQSYSKSLFLELVPTQTTISEKINFSFPSNVVQGSERIVVSAVGDILGPSITGLESLIQMPYGCGEQNMINFAPNIYVLRYLISTGQDDKQAREKAISYMMKGYEHELYYQRTDGSLSAFGDSDKSGSTWLSAFVLRCFLQARQFITIDQLVLDRIVMWLQTQLGPDGAFMEPGRVIHTELQGGQDSPASLTAYVLMALLEDETYRTKFRSQVSAAVSFLASRLAQGVYSDYSLCLVTYALSLANSLSAEPALEDLMARAEYQDGVPVWTLGDTGLSDSWQPSSTAIEMAAYVLLSLRRMGQLEAGIPIMKWLSQQRNHLGGYSSTQDTIIALQALSEYAVISGSSLINLKIVVHTSPFNTVATFTINKGNHLIQQSEEIQADKELKLQITAQGKGFALFQMTAFYNVESQGFSRTRRDAEEEAFDLFIAVFDMDVYHVHLLICIRLYEDMGLNQTGMAIMEVGLLSGFSLLQDTIKTDDLIRKVETAPGKVIFYLDSVSTEQVCLNIPIVMDYKVAKVQDAAVVLYDYYEPRRRTVGTYSSWQRKDVSPCWFCGNDCSACGESHSYFLIISYSPRIAVNALALTVLLIIALWL</sequence>
<dbReference type="Gene3D" id="2.60.40.10">
    <property type="entry name" value="Immunoglobulins"/>
    <property type="match status" value="2"/>
</dbReference>
<dbReference type="SUPFAM" id="SSF49410">
    <property type="entry name" value="Alpha-macroglobulin receptor domain"/>
    <property type="match status" value="1"/>
</dbReference>
<keyword evidence="13" id="KW-1185">Reference proteome</keyword>
<feature type="domain" description="Alpha-2-macroglobulin" evidence="10">
    <location>
        <begin position="693"/>
        <end position="783"/>
    </location>
</feature>
<dbReference type="InterPro" id="IPR008930">
    <property type="entry name" value="Terpenoid_cyclase/PrenylTrfase"/>
</dbReference>
<dbReference type="SMART" id="SM01359">
    <property type="entry name" value="A2M_N_2"/>
    <property type="match status" value="1"/>
</dbReference>
<keyword evidence="5" id="KW-0882">Thioester bond</keyword>
<dbReference type="Pfam" id="PF00207">
    <property type="entry name" value="A2M"/>
    <property type="match status" value="1"/>
</dbReference>
<accession>A0AAY4CG57</accession>
<dbReference type="Pfam" id="PF01835">
    <property type="entry name" value="MG2"/>
    <property type="match status" value="1"/>
</dbReference>
<dbReference type="Pfam" id="PF17791">
    <property type="entry name" value="MG3"/>
    <property type="match status" value="1"/>
</dbReference>
<feature type="domain" description="Alpha-2-macroglobulin bait region" evidence="9">
    <location>
        <begin position="474"/>
        <end position="603"/>
    </location>
</feature>
<dbReference type="FunFam" id="1.50.10.20:FF:000001">
    <property type="entry name" value="CD109 isoform 1"/>
    <property type="match status" value="1"/>
</dbReference>
<evidence type="ECO:0000259" key="10">
    <source>
        <dbReference type="SMART" id="SM01360"/>
    </source>
</evidence>
<dbReference type="InterPro" id="IPR001599">
    <property type="entry name" value="Macroglobln_a2"/>
</dbReference>
<dbReference type="Pfam" id="PF07677">
    <property type="entry name" value="A2M_recep"/>
    <property type="match status" value="1"/>
</dbReference>
<dbReference type="Gene3D" id="2.20.130.20">
    <property type="match status" value="1"/>
</dbReference>
<evidence type="ECO:0000256" key="2">
    <source>
        <dbReference type="ARBA" id="ARBA00022690"/>
    </source>
</evidence>
<dbReference type="Pfam" id="PF07678">
    <property type="entry name" value="TED_complement"/>
    <property type="match status" value="1"/>
</dbReference>
<dbReference type="InterPro" id="IPR019742">
    <property type="entry name" value="MacrogloblnA2_CS"/>
</dbReference>
<keyword evidence="6" id="KW-1015">Disulfide bond</keyword>
<dbReference type="Gene3D" id="1.50.10.20">
    <property type="match status" value="1"/>
</dbReference>
<evidence type="ECO:0000256" key="8">
    <source>
        <dbReference type="SAM" id="SignalP"/>
    </source>
</evidence>
<dbReference type="InterPro" id="IPR036595">
    <property type="entry name" value="A-macroglobulin_rcpt-bd_sf"/>
</dbReference>
<dbReference type="FunFam" id="2.60.40.1930:FF:000001">
    <property type="entry name" value="CD109 isoform 3"/>
    <property type="match status" value="1"/>
</dbReference>
<dbReference type="InterPro" id="IPR041555">
    <property type="entry name" value="MG3"/>
</dbReference>
<dbReference type="GO" id="GO:0007399">
    <property type="term" value="P:nervous system development"/>
    <property type="evidence" value="ECO:0007669"/>
    <property type="project" value="UniProtKB-ARBA"/>
</dbReference>
<dbReference type="InterPro" id="IPR047565">
    <property type="entry name" value="Alpha-macroglob_thiol-ester_cl"/>
</dbReference>
<evidence type="ECO:0000256" key="4">
    <source>
        <dbReference type="ARBA" id="ARBA00022900"/>
    </source>
</evidence>
<dbReference type="SMART" id="SM01361">
    <property type="entry name" value="A2M_recep"/>
    <property type="match status" value="1"/>
</dbReference>
<keyword evidence="7" id="KW-0325">Glycoprotein</keyword>
<evidence type="ECO:0000259" key="11">
    <source>
        <dbReference type="SMART" id="SM01361"/>
    </source>
</evidence>
<dbReference type="SUPFAM" id="SSF48239">
    <property type="entry name" value="Terpenoid cyclases/Protein prenyltransferases"/>
    <property type="match status" value="1"/>
</dbReference>
<comment type="similarity">
    <text evidence="1">Belongs to the protease inhibitor I39 (alpha-2-macroglobulin) family.</text>
</comment>
<evidence type="ECO:0000256" key="7">
    <source>
        <dbReference type="ARBA" id="ARBA00023180"/>
    </source>
</evidence>
<dbReference type="GeneID" id="114763777"/>
<dbReference type="InterPro" id="IPR013783">
    <property type="entry name" value="Ig-like_fold"/>
</dbReference>
<dbReference type="Ensembl" id="ENSDCDT00010039103.1">
    <property type="protein sequence ID" value="ENSDCDP00010031591.1"/>
    <property type="gene ID" value="ENSDCDG00010020132.1"/>
</dbReference>
<proteinExistence type="inferred from homology"/>
<dbReference type="Gene3D" id="2.60.40.1930">
    <property type="match status" value="3"/>
</dbReference>
<dbReference type="InterPro" id="IPR002890">
    <property type="entry name" value="MG2"/>
</dbReference>
<dbReference type="SMART" id="SM01360">
    <property type="entry name" value="A2M"/>
    <property type="match status" value="1"/>
</dbReference>
<evidence type="ECO:0000256" key="5">
    <source>
        <dbReference type="ARBA" id="ARBA00022966"/>
    </source>
</evidence>
<evidence type="ECO:0008006" key="14">
    <source>
        <dbReference type="Google" id="ProtNLM"/>
    </source>
</evidence>
<dbReference type="GO" id="GO:0005615">
    <property type="term" value="C:extracellular space"/>
    <property type="evidence" value="ECO:0007669"/>
    <property type="project" value="InterPro"/>
</dbReference>
<dbReference type="InterPro" id="IPR009048">
    <property type="entry name" value="A-macroglobulin_rcpt-bd"/>
</dbReference>
<dbReference type="Gene3D" id="2.60.40.1940">
    <property type="match status" value="1"/>
</dbReference>
<feature type="signal peptide" evidence="8">
    <location>
        <begin position="1"/>
        <end position="19"/>
    </location>
</feature>
<dbReference type="PROSITE" id="PS00477">
    <property type="entry name" value="ALPHA_2_MACROGLOBULIN"/>
    <property type="match status" value="1"/>
</dbReference>